<dbReference type="Pfam" id="PF08276">
    <property type="entry name" value="PAN_2"/>
    <property type="match status" value="2"/>
</dbReference>
<organism evidence="7 8">
    <name type="scientific">Vigna unguiculata</name>
    <name type="common">Cowpea</name>
    <dbReference type="NCBI Taxonomy" id="3917"/>
    <lineage>
        <taxon>Eukaryota</taxon>
        <taxon>Viridiplantae</taxon>
        <taxon>Streptophyta</taxon>
        <taxon>Embryophyta</taxon>
        <taxon>Tracheophyta</taxon>
        <taxon>Spermatophyta</taxon>
        <taxon>Magnoliopsida</taxon>
        <taxon>eudicotyledons</taxon>
        <taxon>Gunneridae</taxon>
        <taxon>Pentapetalae</taxon>
        <taxon>rosids</taxon>
        <taxon>fabids</taxon>
        <taxon>Fabales</taxon>
        <taxon>Fabaceae</taxon>
        <taxon>Papilionoideae</taxon>
        <taxon>50 kb inversion clade</taxon>
        <taxon>NPAAA clade</taxon>
        <taxon>indigoferoid/millettioid clade</taxon>
        <taxon>Phaseoleae</taxon>
        <taxon>Vigna</taxon>
    </lineage>
</organism>
<protein>
    <submittedName>
        <fullName evidence="7">U3 small nucleolar ribonucleoprotein IMP4</fullName>
    </submittedName>
</protein>
<evidence type="ECO:0000313" key="7">
    <source>
        <dbReference type="EMBL" id="QCD95847.1"/>
    </source>
</evidence>
<evidence type="ECO:0000256" key="3">
    <source>
        <dbReference type="ARBA" id="ARBA00023180"/>
    </source>
</evidence>
<dbReference type="AlphaFoldDB" id="A0A4D6M4U3"/>
<evidence type="ECO:0000259" key="6">
    <source>
        <dbReference type="PROSITE" id="PS50948"/>
    </source>
</evidence>
<sequence>MPTSSTITPNQSLQYHETLVSSAGTFEAGFFDFGNSRRQYFGIWYKSILPRTIVWVANRNVPAQNSTAVLKLTHQGDLVILDGSGGRVWSSNSSKIAVKPVVQLLDSGNLVVKDGESSENFLWESFDYPGDTFLAGMKLKSDFVTGPYQYLTSWRDNEDPAEGEFYYKIDTRGFPQQVTTKGTTIFYSTGPWNGYLFSGVSWDRMHRFLNFSFELTNKGVTYGYETLNSSVLSRTMLKLNPRGGTERFLWSNQRQSWDTVNSHPIDQCEYFGTCGVNSICNINKLPICECLQGFTPKFLAKWDSHDWSGGCVRRTKLSCDNGDWFKEYRGIKFPETSSSWFDRSLSLEECETLCFRNCSCTAYANVVSLSLEECETLCFRNCSCTAYANSDIRDGGSGCLLWFGDIVDLRTHTDQGQEIHIRLSGERSANILKHLFPVPKPDTKRIVTFSNQSDYISFRHHIYEKHGGPKSVELKEIGPRFELRLYQIKLGTVDQAEAQIEWVIRPYMNTTKKRKFLSN</sequence>
<dbReference type="InterPro" id="IPR003609">
    <property type="entry name" value="Pan_app"/>
</dbReference>
<dbReference type="GO" id="GO:0006364">
    <property type="term" value="P:rRNA processing"/>
    <property type="evidence" value="ECO:0007669"/>
    <property type="project" value="InterPro"/>
</dbReference>
<dbReference type="SUPFAM" id="SSF51110">
    <property type="entry name" value="alpha-D-mannose-specific plant lectins"/>
    <property type="match status" value="1"/>
</dbReference>
<reference evidence="7 8" key="1">
    <citation type="submission" date="2019-04" db="EMBL/GenBank/DDBJ databases">
        <title>An improved genome assembly and genetic linkage map for asparagus bean, Vigna unguiculata ssp. sesquipedialis.</title>
        <authorList>
            <person name="Xia Q."/>
            <person name="Zhang R."/>
            <person name="Dong Y."/>
        </authorList>
    </citation>
    <scope>NUCLEOTIDE SEQUENCE [LARGE SCALE GENOMIC DNA]</scope>
    <source>
        <tissue evidence="7">Leaf</tissue>
    </source>
</reference>
<dbReference type="GO" id="GO:0019843">
    <property type="term" value="F:rRNA binding"/>
    <property type="evidence" value="ECO:0007669"/>
    <property type="project" value="InterPro"/>
</dbReference>
<gene>
    <name evidence="7" type="ORF">DEO72_LG6g544</name>
</gene>
<proteinExistence type="predicted"/>
<evidence type="ECO:0000256" key="1">
    <source>
        <dbReference type="ARBA" id="ARBA00022729"/>
    </source>
</evidence>
<dbReference type="InterPro" id="IPR007109">
    <property type="entry name" value="Brix"/>
</dbReference>
<dbReference type="CDD" id="cd01098">
    <property type="entry name" value="PAN_AP_plant"/>
    <property type="match status" value="1"/>
</dbReference>
<dbReference type="Pfam" id="PF04427">
    <property type="entry name" value="Brix"/>
    <property type="match status" value="1"/>
</dbReference>
<dbReference type="SMART" id="SM00473">
    <property type="entry name" value="PAN_AP"/>
    <property type="match status" value="1"/>
</dbReference>
<evidence type="ECO:0000313" key="8">
    <source>
        <dbReference type="Proteomes" id="UP000501690"/>
    </source>
</evidence>
<dbReference type="PROSITE" id="PS50948">
    <property type="entry name" value="PAN"/>
    <property type="match status" value="1"/>
</dbReference>
<dbReference type="SUPFAM" id="SSF52954">
    <property type="entry name" value="Class II aaRS ABD-related"/>
    <property type="match status" value="1"/>
</dbReference>
<dbReference type="PANTHER" id="PTHR32444">
    <property type="entry name" value="BULB-TYPE LECTIN DOMAIN-CONTAINING PROTEIN"/>
    <property type="match status" value="1"/>
</dbReference>
<keyword evidence="3" id="KW-0325">Glycoprotein</keyword>
<name>A0A4D6M4U3_VIGUN</name>
<dbReference type="GO" id="GO:0048544">
    <property type="term" value="P:recognition of pollen"/>
    <property type="evidence" value="ECO:0007669"/>
    <property type="project" value="InterPro"/>
</dbReference>
<dbReference type="InterPro" id="IPR000858">
    <property type="entry name" value="S_locus_glycoprot_dom"/>
</dbReference>
<evidence type="ECO:0000256" key="2">
    <source>
        <dbReference type="ARBA" id="ARBA00023157"/>
    </source>
</evidence>
<dbReference type="PANTHER" id="PTHR32444:SF252">
    <property type="entry name" value="S-LOCUS GLYCOPROTEIN FAMILY PROTEIN"/>
    <property type="match status" value="1"/>
</dbReference>
<dbReference type="Proteomes" id="UP000501690">
    <property type="component" value="Linkage Group LG6"/>
</dbReference>
<dbReference type="EMBL" id="CP039350">
    <property type="protein sequence ID" value="QCD95847.1"/>
    <property type="molecule type" value="Genomic_DNA"/>
</dbReference>
<keyword evidence="7" id="KW-0687">Ribonucleoprotein</keyword>
<keyword evidence="8" id="KW-1185">Reference proteome</keyword>
<dbReference type="Pfam" id="PF00954">
    <property type="entry name" value="S_locus_glycop"/>
    <property type="match status" value="1"/>
</dbReference>
<dbReference type="PROSITE" id="PS50927">
    <property type="entry name" value="BULB_LECTIN"/>
    <property type="match status" value="1"/>
</dbReference>
<evidence type="ECO:0000259" key="5">
    <source>
        <dbReference type="PROSITE" id="PS50927"/>
    </source>
</evidence>
<dbReference type="FunFam" id="2.90.10.10:FF:000029">
    <property type="entry name" value="G-type lectin S-receptor-like serine/threonine-protein kinase"/>
    <property type="match status" value="1"/>
</dbReference>
<feature type="domain" description="Bulb-type lectin" evidence="5">
    <location>
        <begin position="4"/>
        <end position="125"/>
    </location>
</feature>
<dbReference type="InterPro" id="IPR001480">
    <property type="entry name" value="Bulb-type_lectin_dom"/>
</dbReference>
<feature type="domain" description="Apple" evidence="6">
    <location>
        <begin position="319"/>
        <end position="424"/>
    </location>
</feature>
<keyword evidence="2" id="KW-1015">Disulfide bond</keyword>
<dbReference type="CDD" id="cd00028">
    <property type="entry name" value="B_lectin"/>
    <property type="match status" value="1"/>
</dbReference>
<dbReference type="SMART" id="SM00879">
    <property type="entry name" value="Brix"/>
    <property type="match status" value="1"/>
</dbReference>
<dbReference type="InterPro" id="IPR036426">
    <property type="entry name" value="Bulb-type_lectin_dom_sf"/>
</dbReference>
<dbReference type="GO" id="GO:1990904">
    <property type="term" value="C:ribonucleoprotein complex"/>
    <property type="evidence" value="ECO:0007669"/>
    <property type="project" value="UniProtKB-KW"/>
</dbReference>
<evidence type="ECO:0000259" key="4">
    <source>
        <dbReference type="PROSITE" id="PS50833"/>
    </source>
</evidence>
<accession>A0A4D6M4U3</accession>
<dbReference type="Pfam" id="PF01453">
    <property type="entry name" value="B_lectin"/>
    <property type="match status" value="1"/>
</dbReference>
<dbReference type="Gene3D" id="2.90.10.10">
    <property type="entry name" value="Bulb-type lectin domain"/>
    <property type="match status" value="1"/>
</dbReference>
<keyword evidence="1" id="KW-0732">Signal</keyword>
<feature type="domain" description="Brix" evidence="4">
    <location>
        <begin position="429"/>
        <end position="494"/>
    </location>
</feature>
<dbReference type="SMART" id="SM00108">
    <property type="entry name" value="B_lectin"/>
    <property type="match status" value="1"/>
</dbReference>
<dbReference type="PROSITE" id="PS50833">
    <property type="entry name" value="BRIX"/>
    <property type="match status" value="1"/>
</dbReference>